<dbReference type="GO" id="GO:0030655">
    <property type="term" value="P:beta-lactam antibiotic catabolic process"/>
    <property type="evidence" value="ECO:0007669"/>
    <property type="project" value="InterPro"/>
</dbReference>
<keyword evidence="2" id="KW-0732">Signal</keyword>
<dbReference type="AlphaFoldDB" id="C4V1H1"/>
<dbReference type="Gene3D" id="3.40.710.10">
    <property type="entry name" value="DD-peptidase/beta-lactamase superfamily"/>
    <property type="match status" value="1"/>
</dbReference>
<keyword evidence="5" id="KW-1185">Reference proteome</keyword>
<gene>
    <name evidence="4" type="ORF">HMPREF0908_0365</name>
</gene>
<evidence type="ECO:0000259" key="3">
    <source>
        <dbReference type="Pfam" id="PF13354"/>
    </source>
</evidence>
<evidence type="ECO:0000256" key="1">
    <source>
        <dbReference type="SAM" id="MobiDB-lite"/>
    </source>
</evidence>
<evidence type="ECO:0000256" key="2">
    <source>
        <dbReference type="SAM" id="SignalP"/>
    </source>
</evidence>
<dbReference type="STRING" id="638302.HMPREF0908_0365"/>
<feature type="chain" id="PRO_5038791145" description="Beta-lactamase class A catalytic domain-containing protein" evidence="2">
    <location>
        <begin position="24"/>
        <end position="317"/>
    </location>
</feature>
<reference evidence="4 5" key="1">
    <citation type="submission" date="2009-04" db="EMBL/GenBank/DDBJ databases">
        <authorList>
            <person name="Qin X."/>
            <person name="Bachman B."/>
            <person name="Battles P."/>
            <person name="Bell A."/>
            <person name="Bess C."/>
            <person name="Bickham C."/>
            <person name="Chaboub L."/>
            <person name="Chen D."/>
            <person name="Coyle M."/>
            <person name="Deiros D.R."/>
            <person name="Dinh H."/>
            <person name="Forbes L."/>
            <person name="Fowler G."/>
            <person name="Francisco L."/>
            <person name="Fu Q."/>
            <person name="Gubbala S."/>
            <person name="Hale W."/>
            <person name="Han Y."/>
            <person name="Hemphill L."/>
            <person name="Highlander S.K."/>
            <person name="Hirani K."/>
            <person name="Hogues M."/>
            <person name="Jackson L."/>
            <person name="Jakkamsetti A."/>
            <person name="Javaid M."/>
            <person name="Jiang H."/>
            <person name="Korchina V."/>
            <person name="Kovar C."/>
            <person name="Lara F."/>
            <person name="Lee S."/>
            <person name="Mata R."/>
            <person name="Mathew T."/>
            <person name="Moen C."/>
            <person name="Morales K."/>
            <person name="Munidasa M."/>
            <person name="Nazareth L."/>
            <person name="Ngo R."/>
            <person name="Nguyen L."/>
            <person name="Okwuonu G."/>
            <person name="Ongeri F."/>
            <person name="Patil S."/>
            <person name="Petrosino J."/>
            <person name="Pham C."/>
            <person name="Pham P."/>
            <person name="Pu L.-L."/>
            <person name="Puazo M."/>
            <person name="Raj R."/>
            <person name="Reid J."/>
            <person name="Rouhana J."/>
            <person name="Saada N."/>
            <person name="Shang Y."/>
            <person name="Simmons D."/>
            <person name="Thornton R."/>
            <person name="Warren J."/>
            <person name="Weissenberger G."/>
            <person name="Zhang J."/>
            <person name="Zhang L."/>
            <person name="Zhou C."/>
            <person name="Zhu D."/>
            <person name="Muzny D."/>
            <person name="Worley K."/>
            <person name="Gibbs R."/>
        </authorList>
    </citation>
    <scope>NUCLEOTIDE SEQUENCE [LARGE SCALE GENOMIC DNA]</scope>
    <source>
        <strain evidence="4 5">ATCC 43531</strain>
    </source>
</reference>
<dbReference type="HOGENOM" id="CLU_031960_9_2_9"/>
<dbReference type="SUPFAM" id="SSF56601">
    <property type="entry name" value="beta-lactamase/transpeptidase-like"/>
    <property type="match status" value="1"/>
</dbReference>
<dbReference type="InterPro" id="IPR045155">
    <property type="entry name" value="Beta-lactam_cat"/>
</dbReference>
<sequence>MKFMKRLVIVSAVLLLIAGGAWGCYSAPLEDGGGDASVRAEGQPVNEPPPGEIMQSSAEQRSNEALGEAIEALSRADSTRYSVYADYPQENRQPYIYQSESMRSASMIKVFILGTAMEQVRDGRLSLAQTLTLRAADKVGGAGVLSGYADGSELSLDTVLRLMITESDNTATNMMIDLLGMEEINAYITRNGYTDTILQRKMMDTQAAAEGWENYTSVSDLGRFFRRLYDHACVSTELDERMLDYLKGQTDTECFPAALPYAVIAHKTGELVGLYDDGGIIYADGHDVILVVMTENYSGRERAIRTIRRMAQCAVEN</sequence>
<organism evidence="4 5">
    <name type="scientific">Selenomonas flueggei ATCC 43531</name>
    <dbReference type="NCBI Taxonomy" id="638302"/>
    <lineage>
        <taxon>Bacteria</taxon>
        <taxon>Bacillati</taxon>
        <taxon>Bacillota</taxon>
        <taxon>Negativicutes</taxon>
        <taxon>Selenomonadales</taxon>
        <taxon>Selenomonadaceae</taxon>
        <taxon>Selenomonas</taxon>
    </lineage>
</organism>
<evidence type="ECO:0000313" key="5">
    <source>
        <dbReference type="Proteomes" id="UP000005309"/>
    </source>
</evidence>
<dbReference type="EMBL" id="ACLA01000005">
    <property type="protein sequence ID" value="EEQ49297.1"/>
    <property type="molecule type" value="Genomic_DNA"/>
</dbReference>
<name>C4V1H1_9FIRM</name>
<dbReference type="Proteomes" id="UP000005309">
    <property type="component" value="Unassembled WGS sequence"/>
</dbReference>
<feature type="region of interest" description="Disordered" evidence="1">
    <location>
        <begin position="33"/>
        <end position="61"/>
    </location>
</feature>
<comment type="caution">
    <text evidence="4">The sequence shown here is derived from an EMBL/GenBank/DDBJ whole genome shotgun (WGS) entry which is preliminary data.</text>
</comment>
<dbReference type="eggNOG" id="COG2367">
    <property type="taxonomic scope" value="Bacteria"/>
</dbReference>
<dbReference type="GO" id="GO:0008800">
    <property type="term" value="F:beta-lactamase activity"/>
    <property type="evidence" value="ECO:0007669"/>
    <property type="project" value="InterPro"/>
</dbReference>
<dbReference type="PANTHER" id="PTHR35333:SF3">
    <property type="entry name" value="BETA-LACTAMASE-TYPE TRANSPEPTIDASE FOLD CONTAINING PROTEIN"/>
    <property type="match status" value="1"/>
</dbReference>
<dbReference type="Pfam" id="PF13354">
    <property type="entry name" value="Beta-lactamase2"/>
    <property type="match status" value="1"/>
</dbReference>
<evidence type="ECO:0000313" key="4">
    <source>
        <dbReference type="EMBL" id="EEQ49297.1"/>
    </source>
</evidence>
<dbReference type="PANTHER" id="PTHR35333">
    <property type="entry name" value="BETA-LACTAMASE"/>
    <property type="match status" value="1"/>
</dbReference>
<dbReference type="InterPro" id="IPR000871">
    <property type="entry name" value="Beta-lactam_class-A"/>
</dbReference>
<dbReference type="InterPro" id="IPR012338">
    <property type="entry name" value="Beta-lactam/transpept-like"/>
</dbReference>
<feature type="domain" description="Beta-lactamase class A catalytic" evidence="3">
    <location>
        <begin position="83"/>
        <end position="294"/>
    </location>
</feature>
<feature type="signal peptide" evidence="2">
    <location>
        <begin position="1"/>
        <end position="23"/>
    </location>
</feature>
<protein>
    <recommendedName>
        <fullName evidence="3">Beta-lactamase class A catalytic domain-containing protein</fullName>
    </recommendedName>
</protein>
<dbReference type="GO" id="GO:0046677">
    <property type="term" value="P:response to antibiotic"/>
    <property type="evidence" value="ECO:0007669"/>
    <property type="project" value="InterPro"/>
</dbReference>
<proteinExistence type="predicted"/>
<accession>C4V1H1</accession>